<accession>A0A450SYP4</accession>
<dbReference type="EMBL" id="CAADEW010000002">
    <property type="protein sequence ID" value="VFJ42787.1"/>
    <property type="molecule type" value="Genomic_DNA"/>
</dbReference>
<reference evidence="2" key="1">
    <citation type="submission" date="2019-02" db="EMBL/GenBank/DDBJ databases">
        <authorList>
            <person name="Gruber-Vodicka R. H."/>
            <person name="Seah K. B. B."/>
        </authorList>
    </citation>
    <scope>NUCLEOTIDE SEQUENCE</scope>
    <source>
        <strain evidence="2">BECK_BZ106</strain>
        <strain evidence="1">BECK_BZ15</strain>
    </source>
</reference>
<dbReference type="EMBL" id="CAADFD010000045">
    <property type="protein sequence ID" value="VFJ59059.1"/>
    <property type="molecule type" value="Genomic_DNA"/>
</dbReference>
<name>A0A450SYP4_9GAMM</name>
<sequence length="37" mass="4270">MNSPWVGSIAITTEFTSILIENVYLKIRQSEIFQRSP</sequence>
<protein>
    <submittedName>
        <fullName evidence="2">Uncharacterized protein</fullName>
    </submittedName>
</protein>
<evidence type="ECO:0000313" key="1">
    <source>
        <dbReference type="EMBL" id="VFJ42787.1"/>
    </source>
</evidence>
<proteinExistence type="predicted"/>
<dbReference type="AlphaFoldDB" id="A0A450SYP4"/>
<organism evidence="2">
    <name type="scientific">Candidatus Kentrum sp. FW</name>
    <dbReference type="NCBI Taxonomy" id="2126338"/>
    <lineage>
        <taxon>Bacteria</taxon>
        <taxon>Pseudomonadati</taxon>
        <taxon>Pseudomonadota</taxon>
        <taxon>Gammaproteobacteria</taxon>
        <taxon>Candidatus Kentrum</taxon>
    </lineage>
</organism>
<gene>
    <name evidence="1" type="ORF">BECKFW1821A_GA0114235_100290</name>
    <name evidence="2" type="ORF">BECKFW1821B_GA0114236_104513</name>
</gene>
<evidence type="ECO:0000313" key="2">
    <source>
        <dbReference type="EMBL" id="VFJ59059.1"/>
    </source>
</evidence>